<dbReference type="Proteomes" id="UP000824469">
    <property type="component" value="Unassembled WGS sequence"/>
</dbReference>
<dbReference type="EMBL" id="JAHRHJ020000001">
    <property type="protein sequence ID" value="KAH9332133.1"/>
    <property type="molecule type" value="Genomic_DNA"/>
</dbReference>
<keyword evidence="2" id="KW-1185">Reference proteome</keyword>
<gene>
    <name evidence="1" type="ORF">KI387_043714</name>
</gene>
<name>A0AA38LP71_TAXCH</name>
<organism evidence="1 2">
    <name type="scientific">Taxus chinensis</name>
    <name type="common">Chinese yew</name>
    <name type="synonym">Taxus wallichiana var. chinensis</name>
    <dbReference type="NCBI Taxonomy" id="29808"/>
    <lineage>
        <taxon>Eukaryota</taxon>
        <taxon>Viridiplantae</taxon>
        <taxon>Streptophyta</taxon>
        <taxon>Embryophyta</taxon>
        <taxon>Tracheophyta</taxon>
        <taxon>Spermatophyta</taxon>
        <taxon>Pinopsida</taxon>
        <taxon>Pinidae</taxon>
        <taxon>Conifers II</taxon>
        <taxon>Cupressales</taxon>
        <taxon>Taxaceae</taxon>
        <taxon>Taxus</taxon>
    </lineage>
</organism>
<proteinExistence type="predicted"/>
<evidence type="ECO:0000313" key="1">
    <source>
        <dbReference type="EMBL" id="KAH9332133.1"/>
    </source>
</evidence>
<accession>A0AA38LP71</accession>
<comment type="caution">
    <text evidence="1">The sequence shown here is derived from an EMBL/GenBank/DDBJ whole genome shotgun (WGS) entry which is preliminary data.</text>
</comment>
<evidence type="ECO:0000313" key="2">
    <source>
        <dbReference type="Proteomes" id="UP000824469"/>
    </source>
</evidence>
<protein>
    <submittedName>
        <fullName evidence="1">Uncharacterized protein</fullName>
    </submittedName>
</protein>
<feature type="non-terminal residue" evidence="1">
    <location>
        <position position="98"/>
    </location>
</feature>
<dbReference type="AlphaFoldDB" id="A0AA38LP71"/>
<sequence length="98" mass="11208">DEFETLADVGNKGYYIAWEESEVSKHANSSIPPNLGRENIFSGSEDYNAESDGYCSDDTERTINIGPKDRRDFFTKIFILKHKFCSRDDDMAMGFITH</sequence>
<feature type="non-terminal residue" evidence="1">
    <location>
        <position position="1"/>
    </location>
</feature>
<reference evidence="1 2" key="1">
    <citation type="journal article" date="2021" name="Nat. Plants">
        <title>The Taxus genome provides insights into paclitaxel biosynthesis.</title>
        <authorList>
            <person name="Xiong X."/>
            <person name="Gou J."/>
            <person name="Liao Q."/>
            <person name="Li Y."/>
            <person name="Zhou Q."/>
            <person name="Bi G."/>
            <person name="Li C."/>
            <person name="Du R."/>
            <person name="Wang X."/>
            <person name="Sun T."/>
            <person name="Guo L."/>
            <person name="Liang H."/>
            <person name="Lu P."/>
            <person name="Wu Y."/>
            <person name="Zhang Z."/>
            <person name="Ro D.K."/>
            <person name="Shang Y."/>
            <person name="Huang S."/>
            <person name="Yan J."/>
        </authorList>
    </citation>
    <scope>NUCLEOTIDE SEQUENCE [LARGE SCALE GENOMIC DNA]</scope>
    <source>
        <strain evidence="1">Ta-2019</strain>
    </source>
</reference>